<sequence length="429" mass="47534">MTSGNKPNTSFAFQGNQATARDLTDAIPAKCIYVIEKGDEWQKNVMGLGYQAITDDHGPAPQNCIAAIVEHDADPNLDLCRSLADQHKVILVSDNDQFDFRLTAARAGVHAILCSALGAVDLGGWLTDFDNMDHDAYRILIIDDDEMLSQAYALSLQCAGMIVETVNKPATALRTINQFKPDLVLMDLHMPGISGVELAKIIRQYRRNLSLPIVFLSAERDEERQRHARRIGGDDFISKPVELDKLAELIEIRADRARALRQVMEKDSLTGLLNHARFKDHLNLELARADRTKTPLSIIMIDLDHFKSVNDTYGHQAGDEVIQTLAHSLRGALRRTDIISRYGGEEFAVILLDTPVASAHNVMDKIRSAFANITFEAENLEYSVTLSAGIATHVQGISADDILKQADDALYQAKKKGRNRVEIAKKIGL</sequence>
<organism evidence="6 7">
    <name type="scientific">Maritalea porphyrae</name>
    <dbReference type="NCBI Taxonomy" id="880732"/>
    <lineage>
        <taxon>Bacteria</taxon>
        <taxon>Pseudomonadati</taxon>
        <taxon>Pseudomonadota</taxon>
        <taxon>Alphaproteobacteria</taxon>
        <taxon>Hyphomicrobiales</taxon>
        <taxon>Devosiaceae</taxon>
        <taxon>Maritalea</taxon>
    </lineage>
</organism>
<evidence type="ECO:0000313" key="7">
    <source>
        <dbReference type="Proteomes" id="UP001161405"/>
    </source>
</evidence>
<dbReference type="SUPFAM" id="SSF52172">
    <property type="entry name" value="CheY-like"/>
    <property type="match status" value="1"/>
</dbReference>
<evidence type="ECO:0000256" key="3">
    <source>
        <dbReference type="PROSITE-ProRule" id="PRU00169"/>
    </source>
</evidence>
<feature type="domain" description="Response regulatory" evidence="4">
    <location>
        <begin position="138"/>
        <end position="254"/>
    </location>
</feature>
<dbReference type="InterPro" id="IPR050469">
    <property type="entry name" value="Diguanylate_Cyclase"/>
</dbReference>
<feature type="domain" description="GGDEF" evidence="5">
    <location>
        <begin position="294"/>
        <end position="426"/>
    </location>
</feature>
<dbReference type="EMBL" id="BSNI01000001">
    <property type="protein sequence ID" value="GLQ15870.1"/>
    <property type="molecule type" value="Genomic_DNA"/>
</dbReference>
<evidence type="ECO:0000259" key="5">
    <source>
        <dbReference type="PROSITE" id="PS50887"/>
    </source>
</evidence>
<reference evidence="6" key="1">
    <citation type="journal article" date="2014" name="Int. J. Syst. Evol. Microbiol.">
        <title>Complete genome of a new Firmicutes species belonging to the dominant human colonic microbiota ('Ruminococcus bicirculans') reveals two chromosomes and a selective capacity to utilize plant glucans.</title>
        <authorList>
            <consortium name="NISC Comparative Sequencing Program"/>
            <person name="Wegmann U."/>
            <person name="Louis P."/>
            <person name="Goesmann A."/>
            <person name="Henrissat B."/>
            <person name="Duncan S.H."/>
            <person name="Flint H.J."/>
        </authorList>
    </citation>
    <scope>NUCLEOTIDE SEQUENCE</scope>
    <source>
        <strain evidence="6">NBRC 107169</strain>
    </source>
</reference>
<dbReference type="Gene3D" id="3.40.50.2300">
    <property type="match status" value="1"/>
</dbReference>
<dbReference type="Gene3D" id="3.30.70.270">
    <property type="match status" value="1"/>
</dbReference>
<accession>A0ABQ5UKQ8</accession>
<comment type="catalytic activity">
    <reaction evidence="2">
        <text>2 GTP = 3',3'-c-di-GMP + 2 diphosphate</text>
        <dbReference type="Rhea" id="RHEA:24898"/>
        <dbReference type="ChEBI" id="CHEBI:33019"/>
        <dbReference type="ChEBI" id="CHEBI:37565"/>
        <dbReference type="ChEBI" id="CHEBI:58805"/>
        <dbReference type="EC" id="2.7.7.65"/>
    </reaction>
</comment>
<evidence type="ECO:0000259" key="4">
    <source>
        <dbReference type="PROSITE" id="PS50110"/>
    </source>
</evidence>
<protein>
    <recommendedName>
        <fullName evidence="1">diguanylate cyclase</fullName>
        <ecNumber evidence="1">2.7.7.65</ecNumber>
    </recommendedName>
</protein>
<evidence type="ECO:0000313" key="6">
    <source>
        <dbReference type="EMBL" id="GLQ15870.1"/>
    </source>
</evidence>
<dbReference type="CDD" id="cd01949">
    <property type="entry name" value="GGDEF"/>
    <property type="match status" value="1"/>
</dbReference>
<dbReference type="SMART" id="SM00267">
    <property type="entry name" value="GGDEF"/>
    <property type="match status" value="1"/>
</dbReference>
<dbReference type="PANTHER" id="PTHR45138">
    <property type="entry name" value="REGULATORY COMPONENTS OF SENSORY TRANSDUCTION SYSTEM"/>
    <property type="match status" value="1"/>
</dbReference>
<dbReference type="Proteomes" id="UP001161405">
    <property type="component" value="Unassembled WGS sequence"/>
</dbReference>
<dbReference type="InterPro" id="IPR001789">
    <property type="entry name" value="Sig_transdc_resp-reg_receiver"/>
</dbReference>
<dbReference type="PROSITE" id="PS50887">
    <property type="entry name" value="GGDEF"/>
    <property type="match status" value="1"/>
</dbReference>
<dbReference type="Pfam" id="PF00072">
    <property type="entry name" value="Response_reg"/>
    <property type="match status" value="1"/>
</dbReference>
<dbReference type="InterPro" id="IPR043128">
    <property type="entry name" value="Rev_trsase/Diguanyl_cyclase"/>
</dbReference>
<dbReference type="NCBIfam" id="TIGR00254">
    <property type="entry name" value="GGDEF"/>
    <property type="match status" value="1"/>
</dbReference>
<keyword evidence="3" id="KW-0597">Phosphoprotein</keyword>
<reference evidence="6" key="2">
    <citation type="submission" date="2023-01" db="EMBL/GenBank/DDBJ databases">
        <title>Draft genome sequence of Maritalea porphyrae strain NBRC 107169.</title>
        <authorList>
            <person name="Sun Q."/>
            <person name="Mori K."/>
        </authorList>
    </citation>
    <scope>NUCLEOTIDE SEQUENCE</scope>
    <source>
        <strain evidence="6">NBRC 107169</strain>
    </source>
</reference>
<name>A0ABQ5UKQ8_9HYPH</name>
<dbReference type="SMART" id="SM00448">
    <property type="entry name" value="REC"/>
    <property type="match status" value="1"/>
</dbReference>
<keyword evidence="7" id="KW-1185">Reference proteome</keyword>
<comment type="caution">
    <text evidence="6">The sequence shown here is derived from an EMBL/GenBank/DDBJ whole genome shotgun (WGS) entry which is preliminary data.</text>
</comment>
<dbReference type="InterPro" id="IPR011006">
    <property type="entry name" value="CheY-like_superfamily"/>
</dbReference>
<dbReference type="EC" id="2.7.7.65" evidence="1"/>
<dbReference type="PROSITE" id="PS50110">
    <property type="entry name" value="RESPONSE_REGULATORY"/>
    <property type="match status" value="1"/>
</dbReference>
<dbReference type="InterPro" id="IPR029787">
    <property type="entry name" value="Nucleotide_cyclase"/>
</dbReference>
<dbReference type="CDD" id="cd00156">
    <property type="entry name" value="REC"/>
    <property type="match status" value="1"/>
</dbReference>
<gene>
    <name evidence="6" type="ORF">GCM10007879_01190</name>
</gene>
<evidence type="ECO:0000256" key="2">
    <source>
        <dbReference type="ARBA" id="ARBA00034247"/>
    </source>
</evidence>
<dbReference type="Pfam" id="PF00990">
    <property type="entry name" value="GGDEF"/>
    <property type="match status" value="1"/>
</dbReference>
<dbReference type="RefSeq" id="WP_284360969.1">
    <property type="nucleotide sequence ID" value="NZ_BSNI01000001.1"/>
</dbReference>
<dbReference type="SUPFAM" id="SSF55073">
    <property type="entry name" value="Nucleotide cyclase"/>
    <property type="match status" value="1"/>
</dbReference>
<dbReference type="InterPro" id="IPR000160">
    <property type="entry name" value="GGDEF_dom"/>
</dbReference>
<feature type="modified residue" description="4-aspartylphosphate" evidence="3">
    <location>
        <position position="187"/>
    </location>
</feature>
<evidence type="ECO:0000256" key="1">
    <source>
        <dbReference type="ARBA" id="ARBA00012528"/>
    </source>
</evidence>
<dbReference type="PANTHER" id="PTHR45138:SF9">
    <property type="entry name" value="DIGUANYLATE CYCLASE DGCM-RELATED"/>
    <property type="match status" value="1"/>
</dbReference>
<proteinExistence type="predicted"/>